<keyword evidence="13 20" id="KW-0408">Iron</keyword>
<dbReference type="GO" id="GO:0051539">
    <property type="term" value="F:4 iron, 4 sulfur cluster binding"/>
    <property type="evidence" value="ECO:0007669"/>
    <property type="project" value="UniProtKB-UniRule"/>
</dbReference>
<dbReference type="PANTHER" id="PTHR10887">
    <property type="entry name" value="DNA2/NAM7 HELICASE FAMILY"/>
    <property type="match status" value="1"/>
</dbReference>
<dbReference type="FunFam" id="3.40.50.300:FF:001170">
    <property type="entry name" value="DNA replication helicase Dna2"/>
    <property type="match status" value="1"/>
</dbReference>
<keyword evidence="18 20" id="KW-0511">Multifunctional enzyme</keyword>
<keyword evidence="7 20" id="KW-0479">Metal-binding</keyword>
<dbReference type="GO" id="GO:0005694">
    <property type="term" value="C:chromosome"/>
    <property type="evidence" value="ECO:0007669"/>
    <property type="project" value="UniProtKB-SubCell"/>
</dbReference>
<evidence type="ECO:0000256" key="5">
    <source>
        <dbReference type="ARBA" id="ARBA00022705"/>
    </source>
</evidence>
<keyword evidence="4 20" id="KW-0004">4Fe-4S</keyword>
<evidence type="ECO:0000256" key="6">
    <source>
        <dbReference type="ARBA" id="ARBA00022722"/>
    </source>
</evidence>
<dbReference type="CDD" id="cd18041">
    <property type="entry name" value="DEXXQc_DNA2"/>
    <property type="match status" value="1"/>
</dbReference>
<keyword evidence="12 20" id="KW-0067">ATP-binding</keyword>
<dbReference type="GO" id="GO:0017116">
    <property type="term" value="F:single-stranded DNA helicase activity"/>
    <property type="evidence" value="ECO:0007669"/>
    <property type="project" value="UniProtKB-UniRule"/>
</dbReference>
<dbReference type="InterPro" id="IPR041677">
    <property type="entry name" value="DNA2/NAM7_AAA_11"/>
</dbReference>
<feature type="domain" description="DNA replication factor Dna2 N-terminal" evidence="22">
    <location>
        <begin position="282"/>
        <end position="484"/>
    </location>
</feature>
<evidence type="ECO:0000256" key="15">
    <source>
        <dbReference type="ARBA" id="ARBA00023125"/>
    </source>
</evidence>
<dbReference type="GO" id="GO:0033567">
    <property type="term" value="P:DNA replication, Okazaki fragment processing"/>
    <property type="evidence" value="ECO:0007669"/>
    <property type="project" value="UniProtKB-UniRule"/>
</dbReference>
<dbReference type="GO" id="GO:0003723">
    <property type="term" value="F:RNA binding"/>
    <property type="evidence" value="ECO:0000318"/>
    <property type="project" value="GO_Central"/>
</dbReference>
<gene>
    <name evidence="25" type="ORF">MANES_05G060200</name>
</gene>
<comment type="similarity">
    <text evidence="2 20">Belongs to the DNA2/NAM7 helicase family.</text>
</comment>
<evidence type="ECO:0000256" key="12">
    <source>
        <dbReference type="ARBA" id="ARBA00022840"/>
    </source>
</evidence>
<dbReference type="InterPro" id="IPR027417">
    <property type="entry name" value="P-loop_NTPase"/>
</dbReference>
<evidence type="ECO:0000259" key="23">
    <source>
        <dbReference type="Pfam" id="PF13086"/>
    </source>
</evidence>
<evidence type="ECO:0000256" key="19">
    <source>
        <dbReference type="ARBA" id="ARBA00047995"/>
    </source>
</evidence>
<dbReference type="CDD" id="cd18808">
    <property type="entry name" value="SF1_C_Upf1"/>
    <property type="match status" value="1"/>
</dbReference>
<keyword evidence="16 20" id="KW-0234">DNA repair</keyword>
<dbReference type="FunFam" id="3.40.50.300:FF:001490">
    <property type="entry name" value="DNA replication helicase"/>
    <property type="match status" value="1"/>
</dbReference>
<dbReference type="FunFam" id="3.90.320.10:FF:000001">
    <property type="entry name" value="DNA replication helicase Dna2"/>
    <property type="match status" value="1"/>
</dbReference>
<reference evidence="25" key="1">
    <citation type="submission" date="2016-02" db="EMBL/GenBank/DDBJ databases">
        <title>WGS assembly of Manihot esculenta.</title>
        <authorList>
            <person name="Bredeson J.V."/>
            <person name="Prochnik S.E."/>
            <person name="Lyons J.B."/>
            <person name="Schmutz J."/>
            <person name="Grimwood J."/>
            <person name="Vrebalov J."/>
            <person name="Bart R.S."/>
            <person name="Amuge T."/>
            <person name="Ferguson M.E."/>
            <person name="Green R."/>
            <person name="Putnam N."/>
            <person name="Stites J."/>
            <person name="Rounsley S."/>
            <person name="Rokhsar D.S."/>
        </authorList>
    </citation>
    <scope>NUCLEOTIDE SEQUENCE [LARGE SCALE GENOMIC DNA]</scope>
    <source>
        <tissue evidence="25">Leaf</tissue>
    </source>
</reference>
<evidence type="ECO:0000313" key="25">
    <source>
        <dbReference type="EMBL" id="OAY49493.1"/>
    </source>
</evidence>
<keyword evidence="5 20" id="KW-0235">DNA replication</keyword>
<dbReference type="Pfam" id="PF13087">
    <property type="entry name" value="AAA_12"/>
    <property type="match status" value="1"/>
</dbReference>
<dbReference type="SUPFAM" id="SSF52540">
    <property type="entry name" value="P-loop containing nucleoside triphosphate hydrolases"/>
    <property type="match status" value="1"/>
</dbReference>
<evidence type="ECO:0000256" key="7">
    <source>
        <dbReference type="ARBA" id="ARBA00022723"/>
    </source>
</evidence>
<protein>
    <recommendedName>
        <fullName evidence="20">DNA replication ATP-dependent helicase/nuclease</fullName>
        <ecNumber evidence="20">3.1.-.-</ecNumber>
        <ecNumber evidence="20">3.6.4.12</ecNumber>
    </recommendedName>
</protein>
<evidence type="ECO:0000256" key="4">
    <source>
        <dbReference type="ARBA" id="ARBA00022485"/>
    </source>
</evidence>
<proteinExistence type="inferred from homology"/>
<dbReference type="GO" id="GO:0005634">
    <property type="term" value="C:nucleus"/>
    <property type="evidence" value="ECO:0007669"/>
    <property type="project" value="UniProtKB-SubCell"/>
</dbReference>
<dbReference type="GO" id="GO:0005524">
    <property type="term" value="F:ATP binding"/>
    <property type="evidence" value="ECO:0007669"/>
    <property type="project" value="UniProtKB-UniRule"/>
</dbReference>
<evidence type="ECO:0000256" key="2">
    <source>
        <dbReference type="ARBA" id="ARBA00007913"/>
    </source>
</evidence>
<dbReference type="GO" id="GO:0017108">
    <property type="term" value="F:5'-flap endonuclease activity"/>
    <property type="evidence" value="ECO:0000318"/>
    <property type="project" value="GO_Central"/>
</dbReference>
<feature type="region of interest" description="Disordered" evidence="21">
    <location>
        <begin position="1"/>
        <end position="104"/>
    </location>
</feature>
<evidence type="ECO:0000256" key="9">
    <source>
        <dbReference type="ARBA" id="ARBA00022763"/>
    </source>
</evidence>
<feature type="compositionally biased region" description="Low complexity" evidence="21">
    <location>
        <begin position="17"/>
        <end position="26"/>
    </location>
</feature>
<keyword evidence="14 20" id="KW-0411">Iron-sulfur</keyword>
<feature type="compositionally biased region" description="Low complexity" evidence="21">
    <location>
        <begin position="52"/>
        <end position="63"/>
    </location>
</feature>
<evidence type="ECO:0000256" key="1">
    <source>
        <dbReference type="ARBA" id="ARBA00001966"/>
    </source>
</evidence>
<dbReference type="GO" id="GO:0003677">
    <property type="term" value="F:DNA binding"/>
    <property type="evidence" value="ECO:0007669"/>
    <property type="project" value="UniProtKB-UniRule"/>
</dbReference>
<evidence type="ECO:0000256" key="11">
    <source>
        <dbReference type="ARBA" id="ARBA00022806"/>
    </source>
</evidence>
<dbReference type="InterPro" id="IPR041679">
    <property type="entry name" value="DNA2/NAM7-like_C"/>
</dbReference>
<evidence type="ECO:0000256" key="16">
    <source>
        <dbReference type="ARBA" id="ARBA00023204"/>
    </source>
</evidence>
<evidence type="ECO:0000256" key="13">
    <source>
        <dbReference type="ARBA" id="ARBA00023004"/>
    </source>
</evidence>
<accession>A0A2C9VTN6</accession>
<evidence type="ECO:0000256" key="10">
    <source>
        <dbReference type="ARBA" id="ARBA00022801"/>
    </source>
</evidence>
<evidence type="ECO:0000256" key="20">
    <source>
        <dbReference type="RuleBase" id="RU367041"/>
    </source>
</evidence>
<evidence type="ECO:0000259" key="24">
    <source>
        <dbReference type="Pfam" id="PF13087"/>
    </source>
</evidence>
<evidence type="ECO:0000256" key="14">
    <source>
        <dbReference type="ARBA" id="ARBA00023014"/>
    </source>
</evidence>
<dbReference type="InterPro" id="IPR045055">
    <property type="entry name" value="DNA2/NAM7-like"/>
</dbReference>
<keyword evidence="9 20" id="KW-0227">DNA damage</keyword>
<keyword evidence="8 20" id="KW-0547">Nucleotide-binding</keyword>
<evidence type="ECO:0000256" key="17">
    <source>
        <dbReference type="ARBA" id="ARBA00023242"/>
    </source>
</evidence>
<dbReference type="InterPro" id="IPR011604">
    <property type="entry name" value="PDDEXK-like_dom_sf"/>
</dbReference>
<keyword evidence="3 20" id="KW-0158">Chromosome</keyword>
<keyword evidence="6 20" id="KW-0540">Nuclease</keyword>
<dbReference type="InterPro" id="IPR014808">
    <property type="entry name" value="DNA_replication_fac_Dna2_N"/>
</dbReference>
<feature type="compositionally biased region" description="Polar residues" evidence="21">
    <location>
        <begin position="38"/>
        <end position="51"/>
    </location>
</feature>
<dbReference type="Gene3D" id="3.90.320.10">
    <property type="match status" value="1"/>
</dbReference>
<dbReference type="GO" id="GO:0006281">
    <property type="term" value="P:DNA repair"/>
    <property type="evidence" value="ECO:0007669"/>
    <property type="project" value="UniProtKB-KW"/>
</dbReference>
<dbReference type="GO" id="GO:0016887">
    <property type="term" value="F:ATP hydrolysis activity"/>
    <property type="evidence" value="ECO:0007669"/>
    <property type="project" value="RHEA"/>
</dbReference>
<dbReference type="InterPro" id="IPR026851">
    <property type="entry name" value="Dna2/JHS1_DEXXQ-box"/>
</dbReference>
<name>A0A2C9VTN6_MANES</name>
<feature type="domain" description="DNA2/NAM7 helicase helicase" evidence="23">
    <location>
        <begin position="953"/>
        <end position="1017"/>
    </location>
</feature>
<dbReference type="AlphaFoldDB" id="A0A2C9VTN6"/>
<evidence type="ECO:0000259" key="22">
    <source>
        <dbReference type="Pfam" id="PF08696"/>
    </source>
</evidence>
<evidence type="ECO:0000256" key="3">
    <source>
        <dbReference type="ARBA" id="ARBA00022454"/>
    </source>
</evidence>
<dbReference type="PANTHER" id="PTHR10887:SF433">
    <property type="entry name" value="DNA REPLICATION ATP-DEPENDENT HELICASE_NUCLEASE DNA2"/>
    <property type="match status" value="1"/>
</dbReference>
<feature type="domain" description="DNA2/NAM7 helicase-like C-terminal" evidence="24">
    <location>
        <begin position="1026"/>
        <end position="1226"/>
    </location>
</feature>
<dbReference type="GO" id="GO:0071932">
    <property type="term" value="P:replication fork reversal"/>
    <property type="evidence" value="ECO:0000318"/>
    <property type="project" value="GO_Central"/>
</dbReference>
<comment type="function">
    <text evidence="20">Key enzyme involved in DNA replication and DNA repair. Involved in Okazaki fragments processing by cleaving long flaps that escape FEN1: flaps that are longer than 27 nucleotides are coated by replication protein A complex (RPA), leading to recruit DNA2 which cleaves the flap until it is too short to bind RPA and becomes a substrate for FEN1. Also involved in 5'-end resection of DNA during double-strand break (DSB) repair by mediating the cleavage of 5'-ssDNA.</text>
</comment>
<dbReference type="Pfam" id="PF08696">
    <property type="entry name" value="Dna2"/>
    <property type="match status" value="1"/>
</dbReference>
<dbReference type="EC" id="3.1.-.-" evidence="20"/>
<evidence type="ECO:0000256" key="18">
    <source>
        <dbReference type="ARBA" id="ARBA00023268"/>
    </source>
</evidence>
<comment type="cofactor">
    <cofactor evidence="1">
        <name>[4Fe-4S] cluster</name>
        <dbReference type="ChEBI" id="CHEBI:49883"/>
    </cofactor>
</comment>
<organism evidence="25">
    <name type="scientific">Manihot esculenta</name>
    <name type="common">Cassava</name>
    <name type="synonym">Jatropha manihot</name>
    <dbReference type="NCBI Taxonomy" id="3983"/>
    <lineage>
        <taxon>Eukaryota</taxon>
        <taxon>Viridiplantae</taxon>
        <taxon>Streptophyta</taxon>
        <taxon>Embryophyta</taxon>
        <taxon>Tracheophyta</taxon>
        <taxon>Spermatophyta</taxon>
        <taxon>Magnoliopsida</taxon>
        <taxon>eudicotyledons</taxon>
        <taxon>Gunneridae</taxon>
        <taxon>Pentapetalae</taxon>
        <taxon>rosids</taxon>
        <taxon>fabids</taxon>
        <taxon>Malpighiales</taxon>
        <taxon>Euphorbiaceae</taxon>
        <taxon>Crotonoideae</taxon>
        <taxon>Manihoteae</taxon>
        <taxon>Manihot</taxon>
    </lineage>
</organism>
<dbReference type="Pfam" id="PF13086">
    <property type="entry name" value="AAA_11"/>
    <property type="match status" value="2"/>
</dbReference>
<keyword evidence="15 20" id="KW-0238">DNA-binding</keyword>
<dbReference type="CDD" id="cd22318">
    <property type="entry name" value="DNA2_N-like"/>
    <property type="match status" value="1"/>
</dbReference>
<keyword evidence="11 20" id="KW-0347">Helicase</keyword>
<keyword evidence="17 20" id="KW-0539">Nucleus</keyword>
<evidence type="ECO:0000256" key="21">
    <source>
        <dbReference type="SAM" id="MobiDB-lite"/>
    </source>
</evidence>
<dbReference type="GO" id="GO:0005737">
    <property type="term" value="C:cytoplasm"/>
    <property type="evidence" value="ECO:0000318"/>
    <property type="project" value="GO_Central"/>
</dbReference>
<comment type="subcellular location">
    <subcellularLocation>
        <location evidence="20">Nucleus</location>
    </subcellularLocation>
    <subcellularLocation>
        <location evidence="20">Chromosome</location>
    </subcellularLocation>
</comment>
<dbReference type="Gene3D" id="3.40.50.300">
    <property type="entry name" value="P-loop containing nucleotide triphosphate hydrolases"/>
    <property type="match status" value="2"/>
</dbReference>
<dbReference type="EC" id="3.6.4.12" evidence="20"/>
<comment type="catalytic activity">
    <reaction evidence="19 20">
        <text>ATP + H2O = ADP + phosphate + H(+)</text>
        <dbReference type="Rhea" id="RHEA:13065"/>
        <dbReference type="ChEBI" id="CHEBI:15377"/>
        <dbReference type="ChEBI" id="CHEBI:15378"/>
        <dbReference type="ChEBI" id="CHEBI:30616"/>
        <dbReference type="ChEBI" id="CHEBI:43474"/>
        <dbReference type="ChEBI" id="CHEBI:456216"/>
        <dbReference type="EC" id="3.6.4.12"/>
    </reaction>
</comment>
<dbReference type="EMBL" id="CM004391">
    <property type="protein sequence ID" value="OAY49493.1"/>
    <property type="molecule type" value="Genomic_DNA"/>
</dbReference>
<evidence type="ECO:0000256" key="8">
    <source>
        <dbReference type="ARBA" id="ARBA00022741"/>
    </source>
</evidence>
<keyword evidence="10 20" id="KW-0378">Hydrolase</keyword>
<sequence>MGPRKKLKYSTPATKKSNSNQQRSQQPVKHGIQHFFQRHTQNALSASQSCTSSHPQLPSSASSTIAQNPHVAPDNPKQPPHSSATLNPCNAAPQTVHGPANGIAPNSAASTLPVLKAPITSPPIHPDIANGSNARIFDAKNALQDLPSENVMTNDMDAAKDCPADISPEISKSVSLDLHRFKFSPGMALLELLDQVEDVISVEDSVLIGNKAYSPTDQQINGTEMALKSSPLVPREAPVPQEKLTRSTSNHKFLILEVSEKHRPADSSGAHCPYKVLRLLNEQTGEERSVYLHGEWFYSVIAPGDTVNVIGEFDDQGNCEVDHDNNLLIVHPDILVSGTRVAASFSCARRSVLDERLKCSEQSDAALIGTLLHQIFQAGLMDEKPTAKYLEGYAKVALQKNIETLYACGVNENDMLKTLVEAIPKILNWIILFKGSQDSKAPIVDFGSDYGLKNLKISEVIDIEEMAWAPKYGLKGIIDASVRVKVESSGNEVNEKILPLEFKTGKVPNGQSSVEHCAQVILYTLLMSERYLKHIDSGILHYLQSDQTQGIMVRRSDVVGLIMRRNELASDILKASKIQQLPPVLQSPSMCRNCRHLAVCTIYHKVHGGSKESSGLGDLYDSRVHHLSAAHCAFLQQWDRLIDLEAKETQLVKSEIWHSNGIKSDRSTNCISSIVLDSSNGLSHQKSLKDNRFIYRFVPQMVPSHNVCVSNGDSVDAPSPPRHGLDCTLKIGDYVILSTESGHQTVASGVITDIGQFHVSVSLSKRLRLPSSNSVPEANDLLQEVWRIDKDETMTSFSVMRSNLVQLFLQAEQSSHLRKIVVDLEPPRFDSGCVFSQDPAISYIWSVKSLNGDQRRAILKILTAKDYALILGMPGTGKTSTMVYAVKALLMRGASILLTSYTNSAVDNLLIKLKAQGIDFLRIGRHEAVNEEVRANCFSAMDIQSIEEISLRFDQVKVVAVTCLGVTSPLLANKKFDICIMDEAGQITLPISLGPLMFTSKFVLVGDHYQLPPLVQSTEARENGMGISLFCRLSEAHPQAISALQSQYRMCQGIMELSNALIYGDRLRCGSSEIANGKLNFSRLKSCSSWLNEVLNPHRPIVFVNTDKLPAFEAKDSKTVNNPVEAYILAEITQELIKSGIESEDIGIITPYNSQANLIRTTISKISVEINTIDKYQGRDKDCILVSFVRSSENPRNYNSSLLGDWHRINVALTRAKKKLIMVGSCKTLSTIPLLKLLIEKVEEQSGILNVSQKDIKIQEPIVEQNNKF</sequence>
<dbReference type="InterPro" id="IPR047187">
    <property type="entry name" value="SF1_C_Upf1"/>
</dbReference>
<dbReference type="GO" id="GO:0046872">
    <property type="term" value="F:metal ion binding"/>
    <property type="evidence" value="ECO:0007669"/>
    <property type="project" value="UniProtKB-UniRule"/>
</dbReference>
<feature type="domain" description="DNA2/NAM7 helicase helicase" evidence="23">
    <location>
        <begin position="850"/>
        <end position="937"/>
    </location>
</feature>
<dbReference type="STRING" id="3983.A0A2C9VTN6"/>